<evidence type="ECO:0000256" key="1">
    <source>
        <dbReference type="ARBA" id="ARBA00004496"/>
    </source>
</evidence>
<dbReference type="EC" id="6.1.1.20" evidence="13"/>
<protein>
    <recommendedName>
        <fullName evidence="13">Phenylalanine--tRNA ligase alpha subunit</fullName>
        <ecNumber evidence="13">6.1.1.20</ecNumber>
    </recommendedName>
    <alternativeName>
        <fullName evidence="13">Phenylalanyl-tRNA synthetase alpha subunit</fullName>
        <shortName evidence="13">PheRS</shortName>
    </alternativeName>
</protein>
<dbReference type="GO" id="GO:0006432">
    <property type="term" value="P:phenylalanyl-tRNA aminoacylation"/>
    <property type="evidence" value="ECO:0007669"/>
    <property type="project" value="UniProtKB-UniRule"/>
</dbReference>
<dbReference type="Proteomes" id="UP000230779">
    <property type="component" value="Unassembled WGS sequence"/>
</dbReference>
<evidence type="ECO:0000256" key="9">
    <source>
        <dbReference type="ARBA" id="ARBA00022842"/>
    </source>
</evidence>
<proteinExistence type="inferred from homology"/>
<name>A0A2M7RKM0_9BACT</name>
<gene>
    <name evidence="13" type="primary">pheS</name>
    <name evidence="15" type="ORF">COY66_02020</name>
</gene>
<evidence type="ECO:0000256" key="10">
    <source>
        <dbReference type="ARBA" id="ARBA00022917"/>
    </source>
</evidence>
<keyword evidence="5 13" id="KW-0436">Ligase</keyword>
<dbReference type="InterPro" id="IPR022911">
    <property type="entry name" value="Phe_tRNA_ligase_alpha1_bac"/>
</dbReference>
<comment type="similarity">
    <text evidence="2 13">Belongs to the class-II aminoacyl-tRNA synthetase family. Phe-tRNA synthetase alpha subunit type 1 subfamily.</text>
</comment>
<keyword evidence="9 13" id="KW-0460">Magnesium</keyword>
<dbReference type="CDD" id="cd00496">
    <property type="entry name" value="PheRS_alpha_core"/>
    <property type="match status" value="1"/>
</dbReference>
<dbReference type="PANTHER" id="PTHR11538:SF41">
    <property type="entry name" value="PHENYLALANINE--TRNA LIGASE, MITOCHONDRIAL"/>
    <property type="match status" value="1"/>
</dbReference>
<dbReference type="GO" id="GO:0004826">
    <property type="term" value="F:phenylalanine-tRNA ligase activity"/>
    <property type="evidence" value="ECO:0007669"/>
    <property type="project" value="UniProtKB-UniRule"/>
</dbReference>
<comment type="subcellular location">
    <subcellularLocation>
        <location evidence="1 13">Cytoplasm</location>
    </subcellularLocation>
</comment>
<evidence type="ECO:0000256" key="2">
    <source>
        <dbReference type="ARBA" id="ARBA00010207"/>
    </source>
</evidence>
<evidence type="ECO:0000256" key="13">
    <source>
        <dbReference type="HAMAP-Rule" id="MF_00281"/>
    </source>
</evidence>
<keyword evidence="10 13" id="KW-0648">Protein biosynthesis</keyword>
<comment type="subunit">
    <text evidence="3 13">Tetramer of two alpha and two beta subunits.</text>
</comment>
<dbReference type="GO" id="GO:0000049">
    <property type="term" value="F:tRNA binding"/>
    <property type="evidence" value="ECO:0007669"/>
    <property type="project" value="InterPro"/>
</dbReference>
<keyword evidence="4 13" id="KW-0963">Cytoplasm</keyword>
<dbReference type="SUPFAM" id="SSF46589">
    <property type="entry name" value="tRNA-binding arm"/>
    <property type="match status" value="1"/>
</dbReference>
<dbReference type="HAMAP" id="MF_00281">
    <property type="entry name" value="Phe_tRNA_synth_alpha1"/>
    <property type="match status" value="1"/>
</dbReference>
<reference evidence="15 16" key="1">
    <citation type="submission" date="2017-09" db="EMBL/GenBank/DDBJ databases">
        <title>Depth-based differentiation of microbial function through sediment-hosted aquifers and enrichment of novel symbionts in the deep terrestrial subsurface.</title>
        <authorList>
            <person name="Probst A.J."/>
            <person name="Ladd B."/>
            <person name="Jarett J.K."/>
            <person name="Geller-Mcgrath D.E."/>
            <person name="Sieber C.M."/>
            <person name="Emerson J.B."/>
            <person name="Anantharaman K."/>
            <person name="Thomas B.C."/>
            <person name="Malmstrom R."/>
            <person name="Stieglmeier M."/>
            <person name="Klingl A."/>
            <person name="Woyke T."/>
            <person name="Ryan C.M."/>
            <person name="Banfield J.F."/>
        </authorList>
    </citation>
    <scope>NUCLEOTIDE SEQUENCE [LARGE SCALE GENOMIC DNA]</scope>
    <source>
        <strain evidence="15">CG_4_10_14_0_8_um_filter_42_10</strain>
    </source>
</reference>
<dbReference type="SUPFAM" id="SSF55681">
    <property type="entry name" value="Class II aaRS and biotin synthetases"/>
    <property type="match status" value="1"/>
</dbReference>
<dbReference type="InterPro" id="IPR006195">
    <property type="entry name" value="aa-tRNA-synth_II"/>
</dbReference>
<dbReference type="PANTHER" id="PTHR11538">
    <property type="entry name" value="PHENYLALANYL-TRNA SYNTHETASE"/>
    <property type="match status" value="1"/>
</dbReference>
<dbReference type="Gene3D" id="3.30.930.10">
    <property type="entry name" value="Bira Bifunctional Protein, Domain 2"/>
    <property type="match status" value="1"/>
</dbReference>
<dbReference type="InterPro" id="IPR002319">
    <property type="entry name" value="Phenylalanyl-tRNA_Synthase"/>
</dbReference>
<evidence type="ECO:0000256" key="11">
    <source>
        <dbReference type="ARBA" id="ARBA00023146"/>
    </source>
</evidence>
<keyword evidence="7 13" id="KW-0547">Nucleotide-binding</keyword>
<comment type="catalytic activity">
    <reaction evidence="12 13">
        <text>tRNA(Phe) + L-phenylalanine + ATP = L-phenylalanyl-tRNA(Phe) + AMP + diphosphate + H(+)</text>
        <dbReference type="Rhea" id="RHEA:19413"/>
        <dbReference type="Rhea" id="RHEA-COMP:9668"/>
        <dbReference type="Rhea" id="RHEA-COMP:9699"/>
        <dbReference type="ChEBI" id="CHEBI:15378"/>
        <dbReference type="ChEBI" id="CHEBI:30616"/>
        <dbReference type="ChEBI" id="CHEBI:33019"/>
        <dbReference type="ChEBI" id="CHEBI:58095"/>
        <dbReference type="ChEBI" id="CHEBI:78442"/>
        <dbReference type="ChEBI" id="CHEBI:78531"/>
        <dbReference type="ChEBI" id="CHEBI:456215"/>
        <dbReference type="EC" id="6.1.1.20"/>
    </reaction>
</comment>
<comment type="cofactor">
    <cofactor evidence="13">
        <name>Mg(2+)</name>
        <dbReference type="ChEBI" id="CHEBI:18420"/>
    </cofactor>
    <text evidence="13">Binds 2 magnesium ions per tetramer.</text>
</comment>
<feature type="binding site" evidence="13">
    <location>
        <position position="266"/>
    </location>
    <ligand>
        <name>Mg(2+)</name>
        <dbReference type="ChEBI" id="CHEBI:18420"/>
        <note>shared with beta subunit</note>
    </ligand>
</feature>
<evidence type="ECO:0000259" key="14">
    <source>
        <dbReference type="PROSITE" id="PS50862"/>
    </source>
</evidence>
<evidence type="ECO:0000313" key="15">
    <source>
        <dbReference type="EMBL" id="PIY96926.1"/>
    </source>
</evidence>
<dbReference type="GO" id="GO:0005737">
    <property type="term" value="C:cytoplasm"/>
    <property type="evidence" value="ECO:0007669"/>
    <property type="project" value="UniProtKB-SubCell"/>
</dbReference>
<evidence type="ECO:0000256" key="4">
    <source>
        <dbReference type="ARBA" id="ARBA00022490"/>
    </source>
</evidence>
<evidence type="ECO:0000256" key="8">
    <source>
        <dbReference type="ARBA" id="ARBA00022840"/>
    </source>
</evidence>
<dbReference type="GO" id="GO:0005524">
    <property type="term" value="F:ATP binding"/>
    <property type="evidence" value="ECO:0007669"/>
    <property type="project" value="UniProtKB-UniRule"/>
</dbReference>
<dbReference type="PROSITE" id="PS50862">
    <property type="entry name" value="AA_TRNA_LIGASE_II"/>
    <property type="match status" value="1"/>
</dbReference>
<comment type="caution">
    <text evidence="15">The sequence shown here is derived from an EMBL/GenBank/DDBJ whole genome shotgun (WGS) entry which is preliminary data.</text>
</comment>
<accession>A0A2M7RKM0</accession>
<dbReference type="Pfam" id="PF01409">
    <property type="entry name" value="tRNA-synt_2d"/>
    <property type="match status" value="1"/>
</dbReference>
<evidence type="ECO:0000256" key="5">
    <source>
        <dbReference type="ARBA" id="ARBA00022598"/>
    </source>
</evidence>
<keyword evidence="6 13" id="KW-0479">Metal-binding</keyword>
<feature type="domain" description="Aminoacyl-transfer RNA synthetases class-II family profile" evidence="14">
    <location>
        <begin position="108"/>
        <end position="330"/>
    </location>
</feature>
<dbReference type="InterPro" id="IPR045864">
    <property type="entry name" value="aa-tRNA-synth_II/BPL/LPL"/>
</dbReference>
<dbReference type="AlphaFoldDB" id="A0A2M7RKM0"/>
<keyword evidence="8 13" id="KW-0067">ATP-binding</keyword>
<keyword evidence="11 13" id="KW-0030">Aminoacyl-tRNA synthetase</keyword>
<evidence type="ECO:0000256" key="6">
    <source>
        <dbReference type="ARBA" id="ARBA00022723"/>
    </source>
</evidence>
<dbReference type="EMBL" id="PFMD01000024">
    <property type="protein sequence ID" value="PIY96926.1"/>
    <property type="molecule type" value="Genomic_DNA"/>
</dbReference>
<evidence type="ECO:0000256" key="12">
    <source>
        <dbReference type="ARBA" id="ARBA00049255"/>
    </source>
</evidence>
<dbReference type="NCBIfam" id="TIGR00468">
    <property type="entry name" value="pheS"/>
    <property type="match status" value="1"/>
</dbReference>
<organism evidence="15 16">
    <name type="scientific">Candidatus Kerfeldbacteria bacterium CG_4_10_14_0_8_um_filter_42_10</name>
    <dbReference type="NCBI Taxonomy" id="2014248"/>
    <lineage>
        <taxon>Bacteria</taxon>
        <taxon>Candidatus Kerfeldiibacteriota</taxon>
    </lineage>
</organism>
<dbReference type="Pfam" id="PF02912">
    <property type="entry name" value="Phe_tRNA-synt_N"/>
    <property type="match status" value="1"/>
</dbReference>
<evidence type="ECO:0000256" key="7">
    <source>
        <dbReference type="ARBA" id="ARBA00022741"/>
    </source>
</evidence>
<sequence length="351" mass="40119">MKEQLEQLKNKVLEEIKLIQDPKLLGNLEKEYLGRKGKLTKVMRQIKDVSAELRPVMGKLVNEIKKDVSAAFQEAETKLKTGSNDSSEFFDPTLPGIVPPAGHLHPITQMLERIWEVFRSMNYDLVLGPEIENDYYNFQALNVPPDHPARDMHDTFYLKGTKGAKGEKGKREKYGDLLLRTHTSSISQVRTMEKRKPPIRIMATGKCYRRDDDISHTPMFHQFDGIAIDHGITFADLKGTLHYAMRELLEEEVKVRFRISYFPFVEPGAEFDVTCTICGGRGCPTCKGTGWLEMGGCGMIHPNVMKAAKYDSKKWKGFAFGFGVERPAMIKHRISDIRALFENDLRFLKQF</sequence>
<dbReference type="GO" id="GO:0000287">
    <property type="term" value="F:magnesium ion binding"/>
    <property type="evidence" value="ECO:0007669"/>
    <property type="project" value="UniProtKB-UniRule"/>
</dbReference>
<evidence type="ECO:0000313" key="16">
    <source>
        <dbReference type="Proteomes" id="UP000230779"/>
    </source>
</evidence>
<dbReference type="InterPro" id="IPR004529">
    <property type="entry name" value="Phe-tRNA-synth_IIc_asu"/>
</dbReference>
<evidence type="ECO:0000256" key="3">
    <source>
        <dbReference type="ARBA" id="ARBA00011209"/>
    </source>
</evidence>
<dbReference type="InterPro" id="IPR010978">
    <property type="entry name" value="tRNA-bd_arm"/>
</dbReference>
<dbReference type="InterPro" id="IPR004188">
    <property type="entry name" value="Phe-tRNA_ligase_II_N"/>
</dbReference>